<dbReference type="SUPFAM" id="SSF46785">
    <property type="entry name" value="Winged helix' DNA-binding domain"/>
    <property type="match status" value="1"/>
</dbReference>
<comment type="caution">
    <text evidence="2">The sequence shown here is derived from an EMBL/GenBank/DDBJ whole genome shotgun (WGS) entry which is preliminary data.</text>
</comment>
<dbReference type="Pfam" id="PF08100">
    <property type="entry name" value="Dimerisation"/>
    <property type="match status" value="1"/>
</dbReference>
<dbReference type="OrthoDB" id="1682723at2"/>
<gene>
    <name evidence="2" type="ORF">EV210_107165</name>
</gene>
<dbReference type="GO" id="GO:0046983">
    <property type="term" value="F:protein dimerization activity"/>
    <property type="evidence" value="ECO:0007669"/>
    <property type="project" value="InterPro"/>
</dbReference>
<dbReference type="InterPro" id="IPR036390">
    <property type="entry name" value="WH_DNA-bd_sf"/>
</dbReference>
<keyword evidence="3" id="KW-1185">Reference proteome</keyword>
<accession>A0A4V2Q8K3</accession>
<name>A0A4V2Q8K3_9FIRM</name>
<dbReference type="AlphaFoldDB" id="A0A4V2Q8K3"/>
<dbReference type="EMBL" id="SLUI01000007">
    <property type="protein sequence ID" value="TCL36900.1"/>
    <property type="molecule type" value="Genomic_DNA"/>
</dbReference>
<dbReference type="Proteomes" id="UP000295063">
    <property type="component" value="Unassembled WGS sequence"/>
</dbReference>
<sequence length="116" mass="13489">MNDLSNSPRKLMRMVQVYKETQILFMAIKMNLFSYLTDFSYAEKLAQDLNWDTAEVKNCLERLVLAGLLEKQGNTYRNTPEAEQFLNCNSASYLGSYLRCWERNDCSVQLVGNKIK</sequence>
<protein>
    <submittedName>
        <fullName evidence="2">Methyltransferase family protein</fullName>
    </submittedName>
</protein>
<keyword evidence="2" id="KW-0808">Transferase</keyword>
<proteinExistence type="predicted"/>
<organism evidence="2 3">
    <name type="scientific">Anaerospora hongkongensis</name>
    <dbReference type="NCBI Taxonomy" id="244830"/>
    <lineage>
        <taxon>Bacteria</taxon>
        <taxon>Bacillati</taxon>
        <taxon>Bacillota</taxon>
        <taxon>Negativicutes</taxon>
        <taxon>Selenomonadales</taxon>
        <taxon>Sporomusaceae</taxon>
        <taxon>Anaerospora</taxon>
    </lineage>
</organism>
<dbReference type="GO" id="GO:0032259">
    <property type="term" value="P:methylation"/>
    <property type="evidence" value="ECO:0007669"/>
    <property type="project" value="UniProtKB-KW"/>
</dbReference>
<dbReference type="GO" id="GO:0008168">
    <property type="term" value="F:methyltransferase activity"/>
    <property type="evidence" value="ECO:0007669"/>
    <property type="project" value="UniProtKB-KW"/>
</dbReference>
<dbReference type="Gene3D" id="1.10.10.10">
    <property type="entry name" value="Winged helix-like DNA-binding domain superfamily/Winged helix DNA-binding domain"/>
    <property type="match status" value="1"/>
</dbReference>
<dbReference type="InterPro" id="IPR012967">
    <property type="entry name" value="COMT_dimerisation"/>
</dbReference>
<dbReference type="InterPro" id="IPR036388">
    <property type="entry name" value="WH-like_DNA-bd_sf"/>
</dbReference>
<feature type="domain" description="O-methyltransferase dimerisation" evidence="1">
    <location>
        <begin position="13"/>
        <end position="86"/>
    </location>
</feature>
<evidence type="ECO:0000313" key="3">
    <source>
        <dbReference type="Proteomes" id="UP000295063"/>
    </source>
</evidence>
<evidence type="ECO:0000313" key="2">
    <source>
        <dbReference type="EMBL" id="TCL36900.1"/>
    </source>
</evidence>
<evidence type="ECO:0000259" key="1">
    <source>
        <dbReference type="Pfam" id="PF08100"/>
    </source>
</evidence>
<dbReference type="RefSeq" id="WP_132080534.1">
    <property type="nucleotide sequence ID" value="NZ_DALZLR010000006.1"/>
</dbReference>
<reference evidence="2 3" key="1">
    <citation type="submission" date="2019-03" db="EMBL/GenBank/DDBJ databases">
        <title>Genomic Encyclopedia of Type Strains, Phase IV (KMG-IV): sequencing the most valuable type-strain genomes for metagenomic binning, comparative biology and taxonomic classification.</title>
        <authorList>
            <person name="Goeker M."/>
        </authorList>
    </citation>
    <scope>NUCLEOTIDE SEQUENCE [LARGE SCALE GENOMIC DNA]</scope>
    <source>
        <strain evidence="2 3">DSM 15969</strain>
    </source>
</reference>
<keyword evidence="2" id="KW-0489">Methyltransferase</keyword>